<feature type="domain" description="Putative plant transposon protein" evidence="2">
    <location>
        <begin position="118"/>
        <end position="172"/>
    </location>
</feature>
<gene>
    <name evidence="3" type="ORF">LR48_Vigan09g049900</name>
</gene>
<evidence type="ECO:0000259" key="2">
    <source>
        <dbReference type="Pfam" id="PF20167"/>
    </source>
</evidence>
<dbReference type="InterPro" id="IPR046796">
    <property type="entry name" value="Transposase_32_dom"/>
</dbReference>
<protein>
    <recommendedName>
        <fullName evidence="2">Putative plant transposon protein domain-containing protein</fullName>
    </recommendedName>
</protein>
<dbReference type="Pfam" id="PF20167">
    <property type="entry name" value="Transposase_32"/>
    <property type="match status" value="1"/>
</dbReference>
<name>A0A0L9V9R6_PHAAN</name>
<feature type="compositionally biased region" description="Basic residues" evidence="1">
    <location>
        <begin position="7"/>
        <end position="19"/>
    </location>
</feature>
<dbReference type="Proteomes" id="UP000053144">
    <property type="component" value="Chromosome 9"/>
</dbReference>
<evidence type="ECO:0000313" key="4">
    <source>
        <dbReference type="Proteomes" id="UP000053144"/>
    </source>
</evidence>
<dbReference type="Gramene" id="KOM51840">
    <property type="protein sequence ID" value="KOM51840"/>
    <property type="gene ID" value="LR48_Vigan09g049900"/>
</dbReference>
<dbReference type="AlphaFoldDB" id="A0A0L9V9R6"/>
<feature type="region of interest" description="Disordered" evidence="1">
    <location>
        <begin position="196"/>
        <end position="229"/>
    </location>
</feature>
<dbReference type="EMBL" id="CM003379">
    <property type="protein sequence ID" value="KOM51840.1"/>
    <property type="molecule type" value="Genomic_DNA"/>
</dbReference>
<sequence>MVSSSGKRIKTVGNKRKEPKRPYSNKFLSRRHEQHFLTVQDRRLLMERKAGWISDLAPQFGEELESRKWERIATYPTPANIAVVKEFYTNSRPLGDSHIEDYMSYVKGKIIWYGPDSINRALFLYCVLRGMSINIGQVIASEIQTCASTMNNKAPLGHPFLITHLYELAGVNTSSPPLERPRKAIDEAYYKQYCGGDEVAQSIPPRRSSRRRGPPQAHAPPHDVEPFQTRDMYMSLMEDKL</sequence>
<evidence type="ECO:0000256" key="1">
    <source>
        <dbReference type="SAM" id="MobiDB-lite"/>
    </source>
</evidence>
<reference evidence="4" key="1">
    <citation type="journal article" date="2015" name="Proc. Natl. Acad. Sci. U.S.A.">
        <title>Genome sequencing of adzuki bean (Vigna angularis) provides insight into high starch and low fat accumulation and domestication.</title>
        <authorList>
            <person name="Yang K."/>
            <person name="Tian Z."/>
            <person name="Chen C."/>
            <person name="Luo L."/>
            <person name="Zhao B."/>
            <person name="Wang Z."/>
            <person name="Yu L."/>
            <person name="Li Y."/>
            <person name="Sun Y."/>
            <person name="Li W."/>
            <person name="Chen Y."/>
            <person name="Li Y."/>
            <person name="Zhang Y."/>
            <person name="Ai D."/>
            <person name="Zhao J."/>
            <person name="Shang C."/>
            <person name="Ma Y."/>
            <person name="Wu B."/>
            <person name="Wang M."/>
            <person name="Gao L."/>
            <person name="Sun D."/>
            <person name="Zhang P."/>
            <person name="Guo F."/>
            <person name="Wang W."/>
            <person name="Li Y."/>
            <person name="Wang J."/>
            <person name="Varshney R.K."/>
            <person name="Wang J."/>
            <person name="Ling H.Q."/>
            <person name="Wan P."/>
        </authorList>
    </citation>
    <scope>NUCLEOTIDE SEQUENCE</scope>
    <source>
        <strain evidence="4">cv. Jingnong 6</strain>
    </source>
</reference>
<organism evidence="3 4">
    <name type="scientific">Phaseolus angularis</name>
    <name type="common">Azuki bean</name>
    <name type="synonym">Vigna angularis</name>
    <dbReference type="NCBI Taxonomy" id="3914"/>
    <lineage>
        <taxon>Eukaryota</taxon>
        <taxon>Viridiplantae</taxon>
        <taxon>Streptophyta</taxon>
        <taxon>Embryophyta</taxon>
        <taxon>Tracheophyta</taxon>
        <taxon>Spermatophyta</taxon>
        <taxon>Magnoliopsida</taxon>
        <taxon>eudicotyledons</taxon>
        <taxon>Gunneridae</taxon>
        <taxon>Pentapetalae</taxon>
        <taxon>rosids</taxon>
        <taxon>fabids</taxon>
        <taxon>Fabales</taxon>
        <taxon>Fabaceae</taxon>
        <taxon>Papilionoideae</taxon>
        <taxon>50 kb inversion clade</taxon>
        <taxon>NPAAA clade</taxon>
        <taxon>indigoferoid/millettioid clade</taxon>
        <taxon>Phaseoleae</taxon>
        <taxon>Vigna</taxon>
    </lineage>
</organism>
<accession>A0A0L9V9R6</accession>
<evidence type="ECO:0000313" key="3">
    <source>
        <dbReference type="EMBL" id="KOM51840.1"/>
    </source>
</evidence>
<feature type="region of interest" description="Disordered" evidence="1">
    <location>
        <begin position="1"/>
        <end position="24"/>
    </location>
</feature>
<proteinExistence type="predicted"/>